<dbReference type="GO" id="GO:0005184">
    <property type="term" value="F:neuropeptide hormone activity"/>
    <property type="evidence" value="ECO:0007669"/>
    <property type="project" value="TreeGrafter"/>
</dbReference>
<evidence type="ECO:0000256" key="3">
    <source>
        <dbReference type="ARBA" id="ARBA00022525"/>
    </source>
</evidence>
<protein>
    <submittedName>
        <fullName evidence="7">Uncharacterized protein</fullName>
    </submittedName>
</protein>
<comment type="caution">
    <text evidence="7">The sequence shown here is derived from an EMBL/GenBank/DDBJ whole genome shotgun (WGS) entry which is preliminary data.</text>
</comment>
<proteinExistence type="inferred from homology"/>
<keyword evidence="4" id="KW-0027">Amidation</keyword>
<feature type="non-terminal residue" evidence="7">
    <location>
        <position position="543"/>
    </location>
</feature>
<dbReference type="EMBL" id="RWIC01000286">
    <property type="protein sequence ID" value="TKC46148.1"/>
    <property type="molecule type" value="Genomic_DNA"/>
</dbReference>
<keyword evidence="3" id="KW-0964">Secreted</keyword>
<dbReference type="PANTHER" id="PTHR36476">
    <property type="entry name" value="OREXIGENIC NEUROPEPTIDE QRFP"/>
    <property type="match status" value="1"/>
</dbReference>
<organism evidence="7 8">
    <name type="scientific">Monodon monoceros</name>
    <name type="common">Narwhal</name>
    <name type="synonym">Ceratodon monodon</name>
    <dbReference type="NCBI Taxonomy" id="40151"/>
    <lineage>
        <taxon>Eukaryota</taxon>
        <taxon>Metazoa</taxon>
        <taxon>Chordata</taxon>
        <taxon>Craniata</taxon>
        <taxon>Vertebrata</taxon>
        <taxon>Euteleostomi</taxon>
        <taxon>Mammalia</taxon>
        <taxon>Eutheria</taxon>
        <taxon>Laurasiatheria</taxon>
        <taxon>Artiodactyla</taxon>
        <taxon>Whippomorpha</taxon>
        <taxon>Cetacea</taxon>
        <taxon>Odontoceti</taxon>
        <taxon>Monodontidae</taxon>
        <taxon>Monodon</taxon>
    </lineage>
</organism>
<dbReference type="GO" id="GO:0007218">
    <property type="term" value="P:neuropeptide signaling pathway"/>
    <property type="evidence" value="ECO:0007669"/>
    <property type="project" value="UniProtKB-KW"/>
</dbReference>
<feature type="non-terminal residue" evidence="7">
    <location>
        <position position="1"/>
    </location>
</feature>
<sequence>PDVLLLLPQQEAQVPKASGQDEQGCFSTFLPEGTRGGQEVSLESRPEGWGEPLLPASQCQPLFRTCQALSDLSSNTLLVSVMFMDSQMRVYIRKFRGVRARAWPRNRRATAWAWRGLDRGLCRAARGLPDHPQHDYSPPESVLTNRRALLPTDGSYQAPRDAWGRVPLLPPPSQAALARFTESSPDPVKCACTPPFGPGVLEITWQPLELGSLAPNLASDLAPDSCRAAAASPSTRSLSVEGRSRPGEKQRLGQRWAFSALLAPDAPHKAPEQVSYGTEHNLTPNQSERPGLASQASGLLSPRQRWCWLGGGCVSNGIPGSGMCNSQSAPHKCTQGAYIKQAEPRSHTSWTGNPEQLCPARPRVQRPSWEQAYSMMTSPYSLPYLLFLPLGACFPVLDTEEPADAVGSIGGEICWADLAGGRHFPWGSPGWPRAPHPHALLAMAKEPPMLGRACAGFTLRLGREQDDGSEVTGFLLGDGEKAGGLLGTLAEELNGYTPARARRPTCSTAEVQPPRSPGKRLHGAVFFNVLWGTGSVSSDKAVG</sequence>
<dbReference type="GO" id="GO:0005576">
    <property type="term" value="C:extracellular region"/>
    <property type="evidence" value="ECO:0007669"/>
    <property type="project" value="UniProtKB-SubCell"/>
</dbReference>
<evidence type="ECO:0000256" key="6">
    <source>
        <dbReference type="SAM" id="MobiDB-lite"/>
    </source>
</evidence>
<evidence type="ECO:0000256" key="5">
    <source>
        <dbReference type="ARBA" id="ARBA00023320"/>
    </source>
</evidence>
<dbReference type="AlphaFoldDB" id="A0A4U1F9J5"/>
<comment type="subcellular location">
    <subcellularLocation>
        <location evidence="1">Secreted</location>
    </subcellularLocation>
</comment>
<feature type="compositionally biased region" description="Basic and acidic residues" evidence="6">
    <location>
        <begin position="242"/>
        <end position="251"/>
    </location>
</feature>
<keyword evidence="5" id="KW-0527">Neuropeptide</keyword>
<feature type="region of interest" description="Disordered" evidence="6">
    <location>
        <begin position="228"/>
        <end position="251"/>
    </location>
</feature>
<evidence type="ECO:0000313" key="7">
    <source>
        <dbReference type="EMBL" id="TKC46148.1"/>
    </source>
</evidence>
<feature type="compositionally biased region" description="Polar residues" evidence="6">
    <location>
        <begin position="275"/>
        <end position="295"/>
    </location>
</feature>
<evidence type="ECO:0000256" key="2">
    <source>
        <dbReference type="ARBA" id="ARBA00005516"/>
    </source>
</evidence>
<dbReference type="Proteomes" id="UP000308365">
    <property type="component" value="Unassembled WGS sequence"/>
</dbReference>
<evidence type="ECO:0000313" key="8">
    <source>
        <dbReference type="Proteomes" id="UP000308365"/>
    </source>
</evidence>
<dbReference type="PANTHER" id="PTHR36476:SF1">
    <property type="entry name" value="OREXIGENIC NEUROPEPTIDE QRFP"/>
    <property type="match status" value="1"/>
</dbReference>
<name>A0A4U1F9J5_MONMO</name>
<evidence type="ECO:0000256" key="4">
    <source>
        <dbReference type="ARBA" id="ARBA00022815"/>
    </source>
</evidence>
<evidence type="ECO:0000256" key="1">
    <source>
        <dbReference type="ARBA" id="ARBA00004613"/>
    </source>
</evidence>
<comment type="similarity">
    <text evidence="2">Belongs to the RFamide neuropeptide family.</text>
</comment>
<gene>
    <name evidence="7" type="ORF">EI555_017705</name>
</gene>
<dbReference type="GO" id="GO:0031854">
    <property type="term" value="F:orexigenic neuropeptide QRFP receptor binding"/>
    <property type="evidence" value="ECO:0007669"/>
    <property type="project" value="InterPro"/>
</dbReference>
<feature type="region of interest" description="Disordered" evidence="6">
    <location>
        <begin position="267"/>
        <end position="295"/>
    </location>
</feature>
<reference evidence="8" key="1">
    <citation type="journal article" date="2019" name="IScience">
        <title>Narwhal Genome Reveals Long-Term Low Genetic Diversity despite Current Large Abundance Size.</title>
        <authorList>
            <person name="Westbury M.V."/>
            <person name="Petersen B."/>
            <person name="Garde E."/>
            <person name="Heide-Jorgensen M.P."/>
            <person name="Lorenzen E.D."/>
        </authorList>
    </citation>
    <scope>NUCLEOTIDE SEQUENCE [LARGE SCALE GENOMIC DNA]</scope>
</reference>
<dbReference type="Pfam" id="PF11109">
    <property type="entry name" value="RFamide_26RFa"/>
    <property type="match status" value="1"/>
</dbReference>
<accession>A0A4U1F9J5</accession>
<dbReference type="InterPro" id="IPR024565">
    <property type="entry name" value="P518"/>
</dbReference>